<dbReference type="GO" id="GO:0004519">
    <property type="term" value="F:endonuclease activity"/>
    <property type="evidence" value="ECO:0007669"/>
    <property type="project" value="UniProtKB-KW"/>
</dbReference>
<organism evidence="2">
    <name type="scientific">Halomonas campaniensis</name>
    <dbReference type="NCBI Taxonomy" id="213554"/>
    <lineage>
        <taxon>Bacteria</taxon>
        <taxon>Pseudomonadati</taxon>
        <taxon>Pseudomonadota</taxon>
        <taxon>Gammaproteobacteria</taxon>
        <taxon>Oceanospirillales</taxon>
        <taxon>Halomonadaceae</taxon>
        <taxon>Halomonas</taxon>
    </lineage>
</organism>
<keyword evidence="2" id="KW-0378">Hydrolase</keyword>
<dbReference type="SUPFAM" id="SSF56219">
    <property type="entry name" value="DNase I-like"/>
    <property type="match status" value="1"/>
</dbReference>
<proteinExistence type="predicted"/>
<keyword evidence="2" id="KW-0255">Endonuclease</keyword>
<name>A0A3D0KJN6_9GAMM</name>
<dbReference type="Gene3D" id="1.10.150.320">
    <property type="entry name" value="Photosystem II 12 kDa extrinsic protein"/>
    <property type="match status" value="1"/>
</dbReference>
<dbReference type="Gene3D" id="3.60.10.10">
    <property type="entry name" value="Endonuclease/exonuclease/phosphatase"/>
    <property type="match status" value="1"/>
</dbReference>
<dbReference type="InterPro" id="IPR036691">
    <property type="entry name" value="Endo/exonu/phosph_ase_sf"/>
</dbReference>
<accession>A0A3D0KJN6</accession>
<dbReference type="AlphaFoldDB" id="A0A3D0KJN6"/>
<keyword evidence="2" id="KW-0540">Nuclease</keyword>
<evidence type="ECO:0000259" key="1">
    <source>
        <dbReference type="Pfam" id="PF03372"/>
    </source>
</evidence>
<dbReference type="SUPFAM" id="SSF81585">
    <property type="entry name" value="PsbU/PolX domain-like"/>
    <property type="match status" value="1"/>
</dbReference>
<gene>
    <name evidence="2" type="ORF">DEO68_16515</name>
</gene>
<protein>
    <submittedName>
        <fullName evidence="2">Endonuclease</fullName>
    </submittedName>
</protein>
<dbReference type="InterPro" id="IPR005135">
    <property type="entry name" value="Endo/exonuclease/phosphatase"/>
</dbReference>
<evidence type="ECO:0000313" key="2">
    <source>
        <dbReference type="EMBL" id="HCA03724.1"/>
    </source>
</evidence>
<reference evidence="2" key="1">
    <citation type="journal article" date="2018" name="Nat. Biotechnol.">
        <title>A standardized bacterial taxonomy based on genome phylogeny substantially revises the tree of life.</title>
        <authorList>
            <person name="Parks D.H."/>
            <person name="Chuvochina M."/>
            <person name="Waite D.W."/>
            <person name="Rinke C."/>
            <person name="Skarshewski A."/>
            <person name="Chaumeil P.A."/>
            <person name="Hugenholtz P."/>
        </authorList>
    </citation>
    <scope>NUCLEOTIDE SEQUENCE [LARGE SCALE GENOMIC DNA]</scope>
    <source>
        <strain evidence="2">UBA11284</strain>
    </source>
</reference>
<sequence>MSDRLPEIDYLASYWEWLKEIYPDTPIILAGDFNLDVGHEGFTALLDQSARLAIEDQGSTTISPINGRYANNYDHIFVSPSVNVTSNGVLRFPQWLGMTHEEARETVSDHVPVWIGLNGGDIKLPETELYEVERPVAMGAEGCIDINQSSQEELVQLPHVGEARAVNIVEGRPWSSADSLSDISGLSPARVTEIINTNQLCP</sequence>
<dbReference type="Pfam" id="PF03372">
    <property type="entry name" value="Exo_endo_phos"/>
    <property type="match status" value="1"/>
</dbReference>
<dbReference type="Pfam" id="PF12836">
    <property type="entry name" value="HHH_3"/>
    <property type="match status" value="1"/>
</dbReference>
<feature type="domain" description="Endonuclease/exonuclease/phosphatase" evidence="1">
    <location>
        <begin position="18"/>
        <end position="110"/>
    </location>
</feature>
<dbReference type="EMBL" id="DOTR01000094">
    <property type="protein sequence ID" value="HCA03724.1"/>
    <property type="molecule type" value="Genomic_DNA"/>
</dbReference>
<comment type="caution">
    <text evidence="2">The sequence shown here is derived from an EMBL/GenBank/DDBJ whole genome shotgun (WGS) entry which is preliminary data.</text>
</comment>